<dbReference type="GO" id="GO:0005737">
    <property type="term" value="C:cytoplasm"/>
    <property type="evidence" value="ECO:0007669"/>
    <property type="project" value="TreeGrafter"/>
</dbReference>
<organism evidence="4 5">
    <name type="scientific">Wickerhamiella sorbophila</name>
    <dbReference type="NCBI Taxonomy" id="45607"/>
    <lineage>
        <taxon>Eukaryota</taxon>
        <taxon>Fungi</taxon>
        <taxon>Dikarya</taxon>
        <taxon>Ascomycota</taxon>
        <taxon>Saccharomycotina</taxon>
        <taxon>Dipodascomycetes</taxon>
        <taxon>Dipodascales</taxon>
        <taxon>Trichomonascaceae</taxon>
        <taxon>Wickerhamiella</taxon>
    </lineage>
</organism>
<keyword evidence="5" id="KW-1185">Reference proteome</keyword>
<gene>
    <name evidence="4" type="ORF">B9G98_00624</name>
</gene>
<reference evidence="4 5" key="1">
    <citation type="submission" date="2017-04" db="EMBL/GenBank/DDBJ databases">
        <title>Genome sequencing of [Candida] sorbophila.</title>
        <authorList>
            <person name="Ahn J.O."/>
        </authorList>
    </citation>
    <scope>NUCLEOTIDE SEQUENCE [LARGE SCALE GENOMIC DNA]</scope>
    <source>
        <strain evidence="4 5">DS02</strain>
    </source>
</reference>
<dbReference type="RefSeq" id="XP_024662950.1">
    <property type="nucleotide sequence ID" value="XM_024807182.1"/>
</dbReference>
<dbReference type="AlphaFoldDB" id="A0A2T0FDC9"/>
<dbReference type="PANTHER" id="PTHR10358:SF6">
    <property type="entry name" value="ENDOSULFINE, ISOFORM A"/>
    <property type="match status" value="1"/>
</dbReference>
<dbReference type="STRING" id="45607.A0A2T0FDC9"/>
<dbReference type="OrthoDB" id="5949865at2759"/>
<name>A0A2T0FDC9_9ASCO</name>
<dbReference type="PANTHER" id="PTHR10358">
    <property type="entry name" value="ENDOSULFINE"/>
    <property type="match status" value="1"/>
</dbReference>
<comment type="similarity">
    <text evidence="1 2">Belongs to the endosulfine family.</text>
</comment>
<dbReference type="Proteomes" id="UP000238350">
    <property type="component" value="Unassembled WGS sequence"/>
</dbReference>
<dbReference type="EMBL" id="NDIQ01000001">
    <property type="protein sequence ID" value="PRT53004.1"/>
    <property type="molecule type" value="Genomic_DNA"/>
</dbReference>
<comment type="caution">
    <text evidence="4">The sequence shown here is derived from an EMBL/GenBank/DDBJ whole genome shotgun (WGS) entry which is preliminary data.</text>
</comment>
<accession>A0A2T0FDC9</accession>
<comment type="function">
    <text evidence="2">Plays an essential role in initiation of the G0 program by preventing the degradation of specific nutrient-regulated mRNAs via the 5'-3' mRNA decay pathway.</text>
</comment>
<dbReference type="GeneID" id="36514373"/>
<evidence type="ECO:0000313" key="4">
    <source>
        <dbReference type="EMBL" id="PRT53004.1"/>
    </source>
</evidence>
<evidence type="ECO:0000256" key="2">
    <source>
        <dbReference type="RuleBase" id="RU363120"/>
    </source>
</evidence>
<feature type="region of interest" description="Disordered" evidence="3">
    <location>
        <begin position="1"/>
        <end position="35"/>
    </location>
</feature>
<evidence type="ECO:0000256" key="1">
    <source>
        <dbReference type="ARBA" id="ARBA00010520"/>
    </source>
</evidence>
<evidence type="ECO:0000256" key="3">
    <source>
        <dbReference type="SAM" id="MobiDB-lite"/>
    </source>
</evidence>
<feature type="compositionally biased region" description="Pro residues" evidence="3">
    <location>
        <begin position="20"/>
        <end position="29"/>
    </location>
</feature>
<feature type="compositionally biased region" description="Polar residues" evidence="3">
    <location>
        <begin position="7"/>
        <end position="19"/>
    </location>
</feature>
<dbReference type="InterPro" id="IPR006760">
    <property type="entry name" value="Endosulphine"/>
</dbReference>
<protein>
    <recommendedName>
        <fullName evidence="2">mRNA stability protein</fullName>
    </recommendedName>
</protein>
<dbReference type="GO" id="GO:0004864">
    <property type="term" value="F:protein phosphatase inhibitor activity"/>
    <property type="evidence" value="ECO:0007669"/>
    <property type="project" value="TreeGrafter"/>
</dbReference>
<dbReference type="Pfam" id="PF04667">
    <property type="entry name" value="Endosulfine"/>
    <property type="match status" value="1"/>
</dbReference>
<sequence length="149" mass="16576">MLGLASISGSYSIGPQSTRKPPPNRPGPQTPGSTSVCLLTDRRLWSPLIHHLFDSPTMSEELKEEERLFRERYGNKLPTRAEILKNQLKQRRFFDSGDYAMSKAGKPVEEVGSEHPVPEHIPHREAALAYIGASPVRRSSCLAPNKDAT</sequence>
<proteinExistence type="inferred from homology"/>
<evidence type="ECO:0000313" key="5">
    <source>
        <dbReference type="Proteomes" id="UP000238350"/>
    </source>
</evidence>